<dbReference type="EMBL" id="JAPUUL010000500">
    <property type="protein sequence ID" value="KAJ8130431.1"/>
    <property type="molecule type" value="Genomic_DNA"/>
</dbReference>
<protein>
    <submittedName>
        <fullName evidence="1">Uncharacterized protein</fullName>
    </submittedName>
</protein>
<gene>
    <name evidence="1" type="ORF">O1611_g3197</name>
</gene>
<keyword evidence="2" id="KW-1185">Reference proteome</keyword>
<name>A0ACC2JSE9_9PEZI</name>
<comment type="caution">
    <text evidence="1">The sequence shown here is derived from an EMBL/GenBank/DDBJ whole genome shotgun (WGS) entry which is preliminary data.</text>
</comment>
<sequence length="2046" mass="227856">MSSRINAGKRGTDEGCVVVPNDSSMDIVVPPRNMRGHQESQRRTTNLERSPQSLVSGSMIESGVALPGRKPLLEYEESVQYLVTALMESQQPLYGDASLAGTGSGNEKGDGPEPLAHARRNHTNPAVSSKESAAINASTGSLSISIPVYTSPGRSGFGPSLSLTYDSSRGNGTFGLGWGLNIEGITRKTSKQLPRYQDNGVGADVFLLSGVEDLVPAPVESEVLQDGWKIRRYLPRLISKTVRIERWVAVSSPEEDVYWRVISAENVTSIFGRTDESRVFEPASQSNGNRKRIFSWLISDRFDANGNAMHFRYKAEDGAGVDTDKQIYEETRSSPYTQRYLKSITYGNRVPNRRLTDWVIDPTLVPENGWIFEVVLDYGEHDTAAPTTKETAQWSVRQDPFSVHSNGFEIRSYRLCQRILMFHHVPEEFKGVQDVLVSSTVCGYDESTLPSGIPLLVSITTCGHAPGLETESLAPASFEYTVTQTPEPPMLMDVDCPSLRHAAAGLVAGNTEWLDFDGEGLSGWLTRHENAWYYQRNESPADPHENCCFSNPKLIPHIPSAWKRACFFTDLNLRGKPGLFCGVSGDENHGGQPAGYYDRAEGGGWSTFTPFSSSPNIDLGDMRLRMVDLTGDGRPDLLRLTCDARPGEWYPSLAAKGFGQLSTITVPGVNRPGLKIGDAQSYIYMADMTGDGLADIVQIQNGSITYWPNQGYGRFGAGIAMGNAPRIADFTHKRLRLADVTGSGMTDLIYLPPGGGVWIFHNRVGNQWSDVHILPLFPELDDVASVMVIDLCGRGTACLCWVSGLMPPTSGAKGILHYIDLVGGQKPGLLKTHRNGFGLERLVDYSPSTKFYLQDERSGHAWTTPLPFPIHCAETITTIDQITGSTATTRYAYHDGYYDMLERELRGFGMVERWHTETFRATPSLDEKGSFSRPTAYEKSWYHLGRLPTVDNQPTDRLLLKSDVDELTADAYRALKGLPIRDEVYSDYDSAPQPIPQLIHESRYEVLTCQVPNTLGQGVYRVIPRENIKCYSDKNDDPRLIHDITLEVNDYGYATKATSIAYGKSKSTLEDATDRRKQEETVILYTEAYYTNAVDSTNDFRLPEICETLKYRVSPGTHEGLFDYVQLISDDFAFFRRAKEVDIEDADMMKDGLKALVARDRVFYRSSDLSMRLPISQLETGGYVDLDGDNHWWTSSERARYTRTSDPAVELEAARAGFYIPTVRIDPFGIETSSELDTYKLFFTQRVDGVKNTSSSVYDYAALQPKLSTDQNGNQTATIYDALRRVVGGAASGKVGQGVGDSFDGFHAQLTADEIKRFITNPEDPITRSVLNKAGHRIIYRTAECIDGSWVPAFQALISRDEHASDSAQLGIDIIYLNGLKKPIQSTSLESHQNWRCSGRTLYDSRGLLVRQFPAFFSKSHAYQPQSPPDSGPILSTTVLRDAFGQELGTLQANHTWSKVHRTPWLTEHFDVGDTVLTSNPAADPDVGSLFNALDEDSYLPSWYDCAIHSTDERDRDAARKSAAYSESPDVTHADSLGRTIVAVQNNGTRGNYTTRTEFGLLGHVSRVTNARGNLVTHACYDMGGRELYRWNADSGETWELANCLGQPMLTRNGQNGTLRFGYDAIRRLEAEWLKLEGQSEILVSKFVFGESQPNAADHNLRTQVYQRYDQAGLVQNNDFDFKGNCVSAQTQLAEDYKGLLNWAGGDLPLPLLESTVFPYEATYNARNQARTTAAADGSRTSRTYNIGGELQTLDFTHHATNHSTVVITSTAYTPDKKRESVIYGNGSQKVNKFDAASRRLRQSQVQRSSSSNNSTTVLRDVSYTYDCCGRTSNIYDAASQKTYFRNTVIKPTQDFTYDAIGRIIEAHGRERVDVSNGKSMMQPYSPADSWAQLPGDGAEMCEYVENYEYDSLGNVLLLSHKPAKDISVAGWKREYSYNDHNDQISLTKVGATTESYGYNEQGCISYLRPYYTALSWDFHNRLRSSSTQIVKQGTPETTFYVYDRQGRRVRKVTERATSEGGSRSPTKLKETYQTRDTNIDGLRRQ</sequence>
<evidence type="ECO:0000313" key="1">
    <source>
        <dbReference type="EMBL" id="KAJ8130431.1"/>
    </source>
</evidence>
<evidence type="ECO:0000313" key="2">
    <source>
        <dbReference type="Proteomes" id="UP001153332"/>
    </source>
</evidence>
<proteinExistence type="predicted"/>
<reference evidence="1" key="1">
    <citation type="submission" date="2022-12" db="EMBL/GenBank/DDBJ databases">
        <title>Genome Sequence of Lasiodiplodia mahajangana.</title>
        <authorList>
            <person name="Buettner E."/>
        </authorList>
    </citation>
    <scope>NUCLEOTIDE SEQUENCE</scope>
    <source>
        <strain evidence="1">VT137</strain>
    </source>
</reference>
<organism evidence="1 2">
    <name type="scientific">Lasiodiplodia mahajangana</name>
    <dbReference type="NCBI Taxonomy" id="1108764"/>
    <lineage>
        <taxon>Eukaryota</taxon>
        <taxon>Fungi</taxon>
        <taxon>Dikarya</taxon>
        <taxon>Ascomycota</taxon>
        <taxon>Pezizomycotina</taxon>
        <taxon>Dothideomycetes</taxon>
        <taxon>Dothideomycetes incertae sedis</taxon>
        <taxon>Botryosphaeriales</taxon>
        <taxon>Botryosphaeriaceae</taxon>
        <taxon>Lasiodiplodia</taxon>
    </lineage>
</organism>
<dbReference type="Proteomes" id="UP001153332">
    <property type="component" value="Unassembled WGS sequence"/>
</dbReference>
<accession>A0ACC2JSE9</accession>